<feature type="transmembrane region" description="Helical" evidence="9">
    <location>
        <begin position="276"/>
        <end position="296"/>
    </location>
</feature>
<keyword evidence="5 9" id="KW-1133">Transmembrane helix</keyword>
<accession>A0ABZ0Y0A9</accession>
<dbReference type="CDD" id="cd01949">
    <property type="entry name" value="GGDEF"/>
    <property type="match status" value="1"/>
</dbReference>
<dbReference type="PROSITE" id="PS50887">
    <property type="entry name" value="GGDEF"/>
    <property type="match status" value="1"/>
</dbReference>
<gene>
    <name evidence="11" type="ORF">SR858_02770</name>
</gene>
<dbReference type="SUPFAM" id="SSF55073">
    <property type="entry name" value="Nucleotide cyclase"/>
    <property type="match status" value="1"/>
</dbReference>
<feature type="transmembrane region" description="Helical" evidence="9">
    <location>
        <begin position="123"/>
        <end position="146"/>
    </location>
</feature>
<dbReference type="Gene3D" id="3.30.70.270">
    <property type="match status" value="1"/>
</dbReference>
<dbReference type="InterPro" id="IPR050469">
    <property type="entry name" value="Diguanylate_Cyclase"/>
</dbReference>
<evidence type="ECO:0000313" key="11">
    <source>
        <dbReference type="EMBL" id="WQH05273.1"/>
    </source>
</evidence>
<proteinExistence type="predicted"/>
<keyword evidence="6 9" id="KW-0472">Membrane</keyword>
<dbReference type="PANTHER" id="PTHR45138">
    <property type="entry name" value="REGULATORY COMPONENTS OF SENSORY TRANSDUCTION SYSTEM"/>
    <property type="match status" value="1"/>
</dbReference>
<keyword evidence="8" id="KW-0175">Coiled coil</keyword>
<evidence type="ECO:0000256" key="9">
    <source>
        <dbReference type="SAM" id="Phobius"/>
    </source>
</evidence>
<comment type="catalytic activity">
    <reaction evidence="7">
        <text>2 GTP = 3',3'-c-di-GMP + 2 diphosphate</text>
        <dbReference type="Rhea" id="RHEA:24898"/>
        <dbReference type="ChEBI" id="CHEBI:33019"/>
        <dbReference type="ChEBI" id="CHEBI:37565"/>
        <dbReference type="ChEBI" id="CHEBI:58805"/>
        <dbReference type="EC" id="2.7.7.65"/>
    </reaction>
</comment>
<dbReference type="InterPro" id="IPR043128">
    <property type="entry name" value="Rev_trsase/Diguanyl_cyclase"/>
</dbReference>
<dbReference type="InterPro" id="IPR000160">
    <property type="entry name" value="GGDEF_dom"/>
</dbReference>
<name>A0ABZ0Y0A9_9BURK</name>
<dbReference type="EC" id="2.7.7.65" evidence="2"/>
<keyword evidence="3" id="KW-1003">Cell membrane</keyword>
<dbReference type="SMART" id="SM00267">
    <property type="entry name" value="GGDEF"/>
    <property type="match status" value="1"/>
</dbReference>
<feature type="domain" description="GGDEF" evidence="10">
    <location>
        <begin position="353"/>
        <end position="489"/>
    </location>
</feature>
<dbReference type="PANTHER" id="PTHR45138:SF9">
    <property type="entry name" value="DIGUANYLATE CYCLASE DGCM-RELATED"/>
    <property type="match status" value="1"/>
</dbReference>
<keyword evidence="12" id="KW-1185">Reference proteome</keyword>
<dbReference type="EMBL" id="CP140152">
    <property type="protein sequence ID" value="WQH05273.1"/>
    <property type="molecule type" value="Genomic_DNA"/>
</dbReference>
<feature type="transmembrane region" description="Helical" evidence="9">
    <location>
        <begin position="241"/>
        <end position="261"/>
    </location>
</feature>
<feature type="transmembrane region" description="Helical" evidence="9">
    <location>
        <begin position="40"/>
        <end position="58"/>
    </location>
</feature>
<dbReference type="Proteomes" id="UP001326110">
    <property type="component" value="Chromosome"/>
</dbReference>
<evidence type="ECO:0000256" key="6">
    <source>
        <dbReference type="ARBA" id="ARBA00023136"/>
    </source>
</evidence>
<protein>
    <recommendedName>
        <fullName evidence="2">diguanylate cyclase</fullName>
        <ecNumber evidence="2">2.7.7.65</ecNumber>
    </recommendedName>
</protein>
<sequence>MMIARSFRRGQPGWLVCLLLPLFHFATVKLTFFCAVTPENAVVVWLPNAVLLAALLRFRGRRAPLLCTLTYISDVLANLNAFSWQMAMLLSAVNQLEILTTYGLMRRYNASPRLQRLQDFIKFFVAGPVFAAMLAGLAAALVLQQYGSATPYFTLARLWWFGDGLGLLIYTPLLLAFSGRQHQRLRLTRLDDAILAGTLLLAGAVLSAHGGEIDGVSVTPTLLLPAAAVIAFRFGVRLTTLFVALVSLSAAMMMTTGLRPFGDVPVHLEVVRAQEFILTLSMIGIGFAVLISELQARERELERRVRERTRELERSNRRLTAMNATDGLTGIANRRHFDETLAAEWSRARRNGQQLTLAMLDVDHFKQYNDHYGHQAGDNVLRQVAAELTRRMRRAGDLVARYGGEEFAIIAQAGGEEHALEMADEICQAIAGLKLTHPHSPFGVLTVSLGVAVTTPGDQNSIVDFLKTADTALYRAKQLGRNRVELADMTTTAN</sequence>
<evidence type="ECO:0000313" key="12">
    <source>
        <dbReference type="Proteomes" id="UP001326110"/>
    </source>
</evidence>
<keyword evidence="11" id="KW-0808">Transferase</keyword>
<keyword evidence="11" id="KW-0548">Nucleotidyltransferase</keyword>
<evidence type="ECO:0000259" key="10">
    <source>
        <dbReference type="PROSITE" id="PS50887"/>
    </source>
</evidence>
<evidence type="ECO:0000256" key="7">
    <source>
        <dbReference type="ARBA" id="ARBA00034247"/>
    </source>
</evidence>
<dbReference type="InterPro" id="IPR007895">
    <property type="entry name" value="MASE1"/>
</dbReference>
<evidence type="ECO:0000256" key="3">
    <source>
        <dbReference type="ARBA" id="ARBA00022475"/>
    </source>
</evidence>
<comment type="subcellular location">
    <subcellularLocation>
        <location evidence="1">Cell membrane</location>
        <topology evidence="1">Multi-pass membrane protein</topology>
    </subcellularLocation>
</comment>
<dbReference type="Pfam" id="PF05231">
    <property type="entry name" value="MASE1"/>
    <property type="match status" value="1"/>
</dbReference>
<dbReference type="NCBIfam" id="TIGR00254">
    <property type="entry name" value="GGDEF"/>
    <property type="match status" value="1"/>
</dbReference>
<feature type="transmembrane region" description="Helical" evidence="9">
    <location>
        <begin position="158"/>
        <end position="178"/>
    </location>
</feature>
<dbReference type="InterPro" id="IPR029787">
    <property type="entry name" value="Nucleotide_cyclase"/>
</dbReference>
<feature type="coiled-coil region" evidence="8">
    <location>
        <begin position="291"/>
        <end position="318"/>
    </location>
</feature>
<dbReference type="Pfam" id="PF00990">
    <property type="entry name" value="GGDEF"/>
    <property type="match status" value="1"/>
</dbReference>
<evidence type="ECO:0000256" key="8">
    <source>
        <dbReference type="SAM" id="Coils"/>
    </source>
</evidence>
<reference evidence="11 12" key="1">
    <citation type="submission" date="2023-11" db="EMBL/GenBank/DDBJ databases">
        <title>MicrobeMod: A computational toolkit for identifying prokaryotic methylation and restriction-modification with nanopore sequencing.</title>
        <authorList>
            <person name="Crits-Christoph A."/>
            <person name="Kang S.C."/>
            <person name="Lee H."/>
            <person name="Ostrov N."/>
        </authorList>
    </citation>
    <scope>NUCLEOTIDE SEQUENCE [LARGE SCALE GENOMIC DNA]</scope>
    <source>
        <strain evidence="11 12">ATCC 25935</strain>
    </source>
</reference>
<evidence type="ECO:0000256" key="4">
    <source>
        <dbReference type="ARBA" id="ARBA00022692"/>
    </source>
</evidence>
<dbReference type="GO" id="GO:0052621">
    <property type="term" value="F:diguanylate cyclase activity"/>
    <property type="evidence" value="ECO:0007669"/>
    <property type="project" value="UniProtKB-EC"/>
</dbReference>
<keyword evidence="4 9" id="KW-0812">Transmembrane</keyword>
<dbReference type="RefSeq" id="WP_322534346.1">
    <property type="nucleotide sequence ID" value="NZ_CP140152.1"/>
</dbReference>
<evidence type="ECO:0000256" key="5">
    <source>
        <dbReference type="ARBA" id="ARBA00022989"/>
    </source>
</evidence>
<evidence type="ECO:0000256" key="2">
    <source>
        <dbReference type="ARBA" id="ARBA00012528"/>
    </source>
</evidence>
<evidence type="ECO:0000256" key="1">
    <source>
        <dbReference type="ARBA" id="ARBA00004651"/>
    </source>
</evidence>
<organism evidence="11 12">
    <name type="scientific">Duganella zoogloeoides</name>
    <dbReference type="NCBI Taxonomy" id="75659"/>
    <lineage>
        <taxon>Bacteria</taxon>
        <taxon>Pseudomonadati</taxon>
        <taxon>Pseudomonadota</taxon>
        <taxon>Betaproteobacteria</taxon>
        <taxon>Burkholderiales</taxon>
        <taxon>Oxalobacteraceae</taxon>
        <taxon>Telluria group</taxon>
        <taxon>Duganella</taxon>
    </lineage>
</organism>